<reference evidence="3" key="1">
    <citation type="submission" date="2025-08" db="UniProtKB">
        <authorList>
            <consortium name="RefSeq"/>
        </authorList>
    </citation>
    <scope>IDENTIFICATION</scope>
    <source>
        <tissue evidence="3">Tentacle</tissue>
    </source>
</reference>
<dbReference type="AlphaFoldDB" id="A0A6P8HK34"/>
<feature type="chain" id="PRO_5027997245" evidence="1">
    <location>
        <begin position="25"/>
        <end position="252"/>
    </location>
</feature>
<proteinExistence type="predicted"/>
<dbReference type="RefSeq" id="XP_031552955.1">
    <property type="nucleotide sequence ID" value="XM_031697095.1"/>
</dbReference>
<evidence type="ECO:0000256" key="1">
    <source>
        <dbReference type="SAM" id="SignalP"/>
    </source>
</evidence>
<keyword evidence="2" id="KW-1185">Reference proteome</keyword>
<protein>
    <submittedName>
        <fullName evidence="3">Uncharacterized protein LOC116290106</fullName>
    </submittedName>
</protein>
<dbReference type="KEGG" id="aten:116290106"/>
<organism evidence="2 3">
    <name type="scientific">Actinia tenebrosa</name>
    <name type="common">Australian red waratah sea anemone</name>
    <dbReference type="NCBI Taxonomy" id="6105"/>
    <lineage>
        <taxon>Eukaryota</taxon>
        <taxon>Metazoa</taxon>
        <taxon>Cnidaria</taxon>
        <taxon>Anthozoa</taxon>
        <taxon>Hexacorallia</taxon>
        <taxon>Actiniaria</taxon>
        <taxon>Actiniidae</taxon>
        <taxon>Actinia</taxon>
    </lineage>
</organism>
<name>A0A6P8HK34_ACTTE</name>
<gene>
    <name evidence="3" type="primary">LOC116290106</name>
</gene>
<dbReference type="InParanoid" id="A0A6P8HK34"/>
<accession>A0A6P8HK34</accession>
<feature type="signal peptide" evidence="1">
    <location>
        <begin position="1"/>
        <end position="24"/>
    </location>
</feature>
<evidence type="ECO:0000313" key="2">
    <source>
        <dbReference type="Proteomes" id="UP000515163"/>
    </source>
</evidence>
<keyword evidence="1" id="KW-0732">Signal</keyword>
<dbReference type="Proteomes" id="UP000515163">
    <property type="component" value="Unplaced"/>
</dbReference>
<sequence>MNTQALVSILLVFFVLIEEGRVHGGEDRVYGREQPAHDVEAKAHRRMVFKKGDHLFNNIAKAFTKMIRDIFTETKIHRFCTTRAGVQFIVEDTTDKNKDVTNLFPVMADSFREYATDKLLTTDRDSLSVYGQEHNGPDENAIKWSANIKDVRRNVFALIDNFVQVGIEGQPRPRESLALINNLQKRIDEIINKQEYVDKDAMKIFIKKQQNMPLVLQVEKRSEAVLRDLPGKANRWAVEAKNFIIKKFSGKK</sequence>
<evidence type="ECO:0000313" key="3">
    <source>
        <dbReference type="RefSeq" id="XP_031552955.1"/>
    </source>
</evidence>
<dbReference type="GeneID" id="116290106"/>
<dbReference type="OrthoDB" id="5968559at2759"/>